<dbReference type="Pfam" id="PF13041">
    <property type="entry name" value="PPR_2"/>
    <property type="match status" value="1"/>
</dbReference>
<dbReference type="PROSITE" id="PS51375">
    <property type="entry name" value="PPR"/>
    <property type="match status" value="4"/>
</dbReference>
<evidence type="ECO:0000313" key="4">
    <source>
        <dbReference type="Proteomes" id="UP000245207"/>
    </source>
</evidence>
<gene>
    <name evidence="3" type="ORF">CTI12_AA381810</name>
</gene>
<organism evidence="3 4">
    <name type="scientific">Artemisia annua</name>
    <name type="common">Sweet wormwood</name>
    <dbReference type="NCBI Taxonomy" id="35608"/>
    <lineage>
        <taxon>Eukaryota</taxon>
        <taxon>Viridiplantae</taxon>
        <taxon>Streptophyta</taxon>
        <taxon>Embryophyta</taxon>
        <taxon>Tracheophyta</taxon>
        <taxon>Spermatophyta</taxon>
        <taxon>Magnoliopsida</taxon>
        <taxon>eudicotyledons</taxon>
        <taxon>Gunneridae</taxon>
        <taxon>Pentapetalae</taxon>
        <taxon>asterids</taxon>
        <taxon>campanulids</taxon>
        <taxon>Asterales</taxon>
        <taxon>Asteraceae</taxon>
        <taxon>Asteroideae</taxon>
        <taxon>Anthemideae</taxon>
        <taxon>Artemisiinae</taxon>
        <taxon>Artemisia</taxon>
    </lineage>
</organism>
<dbReference type="InterPro" id="IPR011990">
    <property type="entry name" value="TPR-like_helical_dom_sf"/>
</dbReference>
<dbReference type="PANTHER" id="PTHR47926:SF347">
    <property type="entry name" value="PENTATRICOPEPTIDE REPEAT-CONTAINING PROTEIN"/>
    <property type="match status" value="1"/>
</dbReference>
<evidence type="ECO:0000313" key="3">
    <source>
        <dbReference type="EMBL" id="PWA60944.1"/>
    </source>
</evidence>
<dbReference type="AlphaFoldDB" id="A0A2U1MI96"/>
<feature type="repeat" description="PPR" evidence="2">
    <location>
        <begin position="81"/>
        <end position="115"/>
    </location>
</feature>
<dbReference type="Pfam" id="PF01535">
    <property type="entry name" value="PPR"/>
    <property type="match status" value="2"/>
</dbReference>
<feature type="repeat" description="PPR" evidence="2">
    <location>
        <begin position="151"/>
        <end position="181"/>
    </location>
</feature>
<dbReference type="Proteomes" id="UP000245207">
    <property type="component" value="Unassembled WGS sequence"/>
</dbReference>
<dbReference type="GO" id="GO:0003723">
    <property type="term" value="F:RNA binding"/>
    <property type="evidence" value="ECO:0007669"/>
    <property type="project" value="InterPro"/>
</dbReference>
<feature type="repeat" description="PPR" evidence="2">
    <location>
        <begin position="182"/>
        <end position="216"/>
    </location>
</feature>
<comment type="caution">
    <text evidence="3">The sequence shown here is derived from an EMBL/GenBank/DDBJ whole genome shotgun (WGS) entry which is preliminary data.</text>
</comment>
<proteinExistence type="predicted"/>
<reference evidence="3 4" key="1">
    <citation type="journal article" date="2018" name="Mol. Plant">
        <title>The genome of Artemisia annua provides insight into the evolution of Asteraceae family and artemisinin biosynthesis.</title>
        <authorList>
            <person name="Shen Q."/>
            <person name="Zhang L."/>
            <person name="Liao Z."/>
            <person name="Wang S."/>
            <person name="Yan T."/>
            <person name="Shi P."/>
            <person name="Liu M."/>
            <person name="Fu X."/>
            <person name="Pan Q."/>
            <person name="Wang Y."/>
            <person name="Lv Z."/>
            <person name="Lu X."/>
            <person name="Zhang F."/>
            <person name="Jiang W."/>
            <person name="Ma Y."/>
            <person name="Chen M."/>
            <person name="Hao X."/>
            <person name="Li L."/>
            <person name="Tang Y."/>
            <person name="Lv G."/>
            <person name="Zhou Y."/>
            <person name="Sun X."/>
            <person name="Brodelius P.E."/>
            <person name="Rose J.K.C."/>
            <person name="Tang K."/>
        </authorList>
    </citation>
    <scope>NUCLEOTIDE SEQUENCE [LARGE SCALE GENOMIC DNA]</scope>
    <source>
        <strain evidence="4">cv. Huhao1</strain>
        <tissue evidence="3">Leaf</tissue>
    </source>
</reference>
<name>A0A2U1MI96_ARTAN</name>
<evidence type="ECO:0000256" key="1">
    <source>
        <dbReference type="ARBA" id="ARBA00022737"/>
    </source>
</evidence>
<dbReference type="NCBIfam" id="TIGR00756">
    <property type="entry name" value="PPR"/>
    <property type="match status" value="5"/>
</dbReference>
<keyword evidence="4" id="KW-1185">Reference proteome</keyword>
<dbReference type="FunFam" id="1.25.40.10:FF:000090">
    <property type="entry name" value="Pentatricopeptide repeat-containing protein, chloroplastic"/>
    <property type="match status" value="1"/>
</dbReference>
<dbReference type="STRING" id="35608.A0A2U1MI96"/>
<dbReference type="InterPro" id="IPR002885">
    <property type="entry name" value="PPR_rpt"/>
</dbReference>
<dbReference type="Gene3D" id="1.25.40.10">
    <property type="entry name" value="Tetratricopeptide repeat domain"/>
    <property type="match status" value="3"/>
</dbReference>
<dbReference type="InterPro" id="IPR046960">
    <property type="entry name" value="PPR_At4g14850-like_plant"/>
</dbReference>
<keyword evidence="1" id="KW-0677">Repeat</keyword>
<accession>A0A2U1MI96</accession>
<dbReference type="PANTHER" id="PTHR47926">
    <property type="entry name" value="PENTATRICOPEPTIDE REPEAT-CONTAINING PROTEIN"/>
    <property type="match status" value="1"/>
</dbReference>
<feature type="repeat" description="PPR" evidence="2">
    <location>
        <begin position="217"/>
        <end position="251"/>
    </location>
</feature>
<sequence length="319" mass="35586">MQSKHMITKRTPEGIIPIFTTLLNSLTSTKNLPKLKQLHAFLITTKFCRHNFIRAKLITSYASCNQLHQASVIFSYTNHQSTFLYNTLIRGYANVNQFANSLAFFREMVRARKALDRHTLPPVLKSCGGVPALRVGRSVHGLVFRNGFDLDLVNLNALVTMYAKCGDLVSARNVFDEMYERNVVSWSAMISGYGLYGKCEEVFELFDEMVSDGVEPDGVTFTGVLAACSHGGEVDKGVEYFEMMGRFGVKVGLEHCTCMVDMLGRVGRVEEAEVMVEQMDVVPDEALWGALLAACKTHGKVEVAERLAEKIYARRVTSS</sequence>
<dbReference type="OrthoDB" id="1731741at2759"/>
<dbReference type="GO" id="GO:0009451">
    <property type="term" value="P:RNA modification"/>
    <property type="evidence" value="ECO:0007669"/>
    <property type="project" value="InterPro"/>
</dbReference>
<evidence type="ECO:0000256" key="2">
    <source>
        <dbReference type="PROSITE-ProRule" id="PRU00708"/>
    </source>
</evidence>
<protein>
    <submittedName>
        <fullName evidence="3">Pentatricopeptide repeat protein</fullName>
    </submittedName>
</protein>
<dbReference type="EMBL" id="PKPP01005221">
    <property type="protein sequence ID" value="PWA60944.1"/>
    <property type="molecule type" value="Genomic_DNA"/>
</dbReference>